<keyword evidence="5" id="KW-0547">Nucleotide-binding</keyword>
<dbReference type="InterPro" id="IPR046885">
    <property type="entry name" value="MnmA-like_C"/>
</dbReference>
<feature type="domain" description="tRNA-specific 2-thiouridylase MnmA-like central" evidence="11">
    <location>
        <begin position="233"/>
        <end position="287"/>
    </location>
</feature>
<keyword evidence="8" id="KW-1015">Disulfide bond</keyword>
<keyword evidence="2" id="KW-0820">tRNA-binding</keyword>
<dbReference type="InterPro" id="IPR046884">
    <property type="entry name" value="MnmA-like_central"/>
</dbReference>
<keyword evidence="4" id="KW-0819">tRNA processing</keyword>
<dbReference type="InterPro" id="IPR023382">
    <property type="entry name" value="MnmA-like_central_sf"/>
</dbReference>
<dbReference type="Pfam" id="PF03054">
    <property type="entry name" value="tRNA_Me_trans"/>
    <property type="match status" value="1"/>
</dbReference>
<sequence length="373" mass="40561">MFDPVSFSKQLPEGPLAVAVSGGVDSLCALLLCLQTQRPVLAVHARLAVPDDPERLRLEDQTILALASLCTRLGADFHLLDLQKRFHDEVVAPFAKAYLQGLTPNPCAFCNRAIKFGAILEGALGLGAQVLITGHYAHLDRTHPYAGSAPLLGRARDTAKDQSYFLGLVPRKVLSRVAFPLEDLTKEEVRALVGEAGLSVPAPGESQEICFVPPTPQGYRDFLAGFADNAGALAAGDMVELDSGQIVGRHQGLWQYTEGQRRGLGIAWKEPLYVLAKDRATNVLTVGSRQHTQVSWARIEDINWMIEKDELPKRCTVRLRYRQAPIEAEVRLADEGLEVFCKKATSLSAPGQVAAISDDRGRILAAGILKKLA</sequence>
<dbReference type="AlphaFoldDB" id="A0A9D1TQT3"/>
<evidence type="ECO:0000256" key="1">
    <source>
        <dbReference type="ARBA" id="ARBA00011949"/>
    </source>
</evidence>
<keyword evidence="3 12" id="KW-0808">Transferase</keyword>
<dbReference type="CDD" id="cd01998">
    <property type="entry name" value="MnmA_TRMU-like"/>
    <property type="match status" value="1"/>
</dbReference>
<dbReference type="SUPFAM" id="SSF52402">
    <property type="entry name" value="Adenine nucleotide alpha hydrolases-like"/>
    <property type="match status" value="1"/>
</dbReference>
<comment type="caution">
    <text evidence="12">The sequence shown here is derived from an EMBL/GenBank/DDBJ whole genome shotgun (WGS) entry which is preliminary data.</text>
</comment>
<dbReference type="Pfam" id="PF20259">
    <property type="entry name" value="tRNA_Me_trans_M"/>
    <property type="match status" value="1"/>
</dbReference>
<evidence type="ECO:0000256" key="4">
    <source>
        <dbReference type="ARBA" id="ARBA00022694"/>
    </source>
</evidence>
<protein>
    <recommendedName>
        <fullName evidence="1">tRNA-uridine 2-sulfurtransferase</fullName>
        <ecNumber evidence="1">2.8.1.13</ecNumber>
    </recommendedName>
</protein>
<dbReference type="FunFam" id="2.30.30.280:FF:000001">
    <property type="entry name" value="tRNA-specific 2-thiouridylase MnmA"/>
    <property type="match status" value="1"/>
</dbReference>
<reference evidence="12" key="1">
    <citation type="journal article" date="2021" name="PeerJ">
        <title>Extensive microbial diversity within the chicken gut microbiome revealed by metagenomics and culture.</title>
        <authorList>
            <person name="Gilroy R."/>
            <person name="Ravi A."/>
            <person name="Getino M."/>
            <person name="Pursley I."/>
            <person name="Horton D.L."/>
            <person name="Alikhan N.F."/>
            <person name="Baker D."/>
            <person name="Gharbi K."/>
            <person name="Hall N."/>
            <person name="Watson M."/>
            <person name="Adriaenssens E.M."/>
            <person name="Foster-Nyarko E."/>
            <person name="Jarju S."/>
            <person name="Secka A."/>
            <person name="Antonio M."/>
            <person name="Oren A."/>
            <person name="Chaudhuri R.R."/>
            <person name="La Ragione R."/>
            <person name="Hildebrand F."/>
            <person name="Pallen M.J."/>
        </authorList>
    </citation>
    <scope>NUCLEOTIDE SEQUENCE</scope>
    <source>
        <strain evidence="12">ChiHecec2B26-446</strain>
    </source>
</reference>
<dbReference type="GO" id="GO:0000049">
    <property type="term" value="F:tRNA binding"/>
    <property type="evidence" value="ECO:0007669"/>
    <property type="project" value="UniProtKB-KW"/>
</dbReference>
<evidence type="ECO:0000256" key="9">
    <source>
        <dbReference type="ARBA" id="ARBA00051542"/>
    </source>
</evidence>
<keyword evidence="7" id="KW-0694">RNA-binding</keyword>
<dbReference type="Pfam" id="PF20258">
    <property type="entry name" value="tRNA_Me_trans_C"/>
    <property type="match status" value="1"/>
</dbReference>
<evidence type="ECO:0000313" key="13">
    <source>
        <dbReference type="Proteomes" id="UP000886752"/>
    </source>
</evidence>
<feature type="domain" description="tRNA-specific 2-thiouridylase MnmA-like C-terminal" evidence="10">
    <location>
        <begin position="298"/>
        <end position="358"/>
    </location>
</feature>
<evidence type="ECO:0000313" key="12">
    <source>
        <dbReference type="EMBL" id="HIW01462.1"/>
    </source>
</evidence>
<dbReference type="EMBL" id="DXHV01000082">
    <property type="protein sequence ID" value="HIW01462.1"/>
    <property type="molecule type" value="Genomic_DNA"/>
</dbReference>
<dbReference type="NCBIfam" id="NF001138">
    <property type="entry name" value="PRK00143.1"/>
    <property type="match status" value="1"/>
</dbReference>
<organism evidence="12 13">
    <name type="scientific">Candidatus Desulfovibrio intestinipullorum</name>
    <dbReference type="NCBI Taxonomy" id="2838536"/>
    <lineage>
        <taxon>Bacteria</taxon>
        <taxon>Pseudomonadati</taxon>
        <taxon>Thermodesulfobacteriota</taxon>
        <taxon>Desulfovibrionia</taxon>
        <taxon>Desulfovibrionales</taxon>
        <taxon>Desulfovibrionaceae</taxon>
        <taxon>Desulfovibrio</taxon>
    </lineage>
</organism>
<evidence type="ECO:0000256" key="8">
    <source>
        <dbReference type="ARBA" id="ARBA00023157"/>
    </source>
</evidence>
<dbReference type="PANTHER" id="PTHR11933:SF5">
    <property type="entry name" value="MITOCHONDRIAL TRNA-SPECIFIC 2-THIOURIDYLASE 1"/>
    <property type="match status" value="1"/>
</dbReference>
<evidence type="ECO:0000256" key="5">
    <source>
        <dbReference type="ARBA" id="ARBA00022741"/>
    </source>
</evidence>
<dbReference type="Proteomes" id="UP000886752">
    <property type="component" value="Unassembled WGS sequence"/>
</dbReference>
<reference evidence="12" key="2">
    <citation type="submission" date="2021-04" db="EMBL/GenBank/DDBJ databases">
        <authorList>
            <person name="Gilroy R."/>
        </authorList>
    </citation>
    <scope>NUCLEOTIDE SEQUENCE</scope>
    <source>
        <strain evidence="12">ChiHecec2B26-446</strain>
    </source>
</reference>
<comment type="catalytic activity">
    <reaction evidence="9">
        <text>S-sulfanyl-L-cysteinyl-[protein] + uridine(34) in tRNA + AH2 + ATP = 2-thiouridine(34) in tRNA + L-cysteinyl-[protein] + A + AMP + diphosphate + H(+)</text>
        <dbReference type="Rhea" id="RHEA:47032"/>
        <dbReference type="Rhea" id="RHEA-COMP:10131"/>
        <dbReference type="Rhea" id="RHEA-COMP:11726"/>
        <dbReference type="Rhea" id="RHEA-COMP:11727"/>
        <dbReference type="Rhea" id="RHEA-COMP:11728"/>
        <dbReference type="ChEBI" id="CHEBI:13193"/>
        <dbReference type="ChEBI" id="CHEBI:15378"/>
        <dbReference type="ChEBI" id="CHEBI:17499"/>
        <dbReference type="ChEBI" id="CHEBI:29950"/>
        <dbReference type="ChEBI" id="CHEBI:30616"/>
        <dbReference type="ChEBI" id="CHEBI:33019"/>
        <dbReference type="ChEBI" id="CHEBI:61963"/>
        <dbReference type="ChEBI" id="CHEBI:65315"/>
        <dbReference type="ChEBI" id="CHEBI:87170"/>
        <dbReference type="ChEBI" id="CHEBI:456215"/>
        <dbReference type="EC" id="2.8.1.13"/>
    </reaction>
</comment>
<evidence type="ECO:0000256" key="7">
    <source>
        <dbReference type="ARBA" id="ARBA00022884"/>
    </source>
</evidence>
<dbReference type="PANTHER" id="PTHR11933">
    <property type="entry name" value="TRNA 5-METHYLAMINOMETHYL-2-THIOURIDYLATE -METHYLTRANSFERASE"/>
    <property type="match status" value="1"/>
</dbReference>
<evidence type="ECO:0000259" key="11">
    <source>
        <dbReference type="Pfam" id="PF20259"/>
    </source>
</evidence>
<keyword evidence="6" id="KW-0067">ATP-binding</keyword>
<dbReference type="InterPro" id="IPR004506">
    <property type="entry name" value="MnmA-like"/>
</dbReference>
<dbReference type="GO" id="GO:0103016">
    <property type="term" value="F:tRNA-uridine 2-sulfurtransferase activity"/>
    <property type="evidence" value="ECO:0007669"/>
    <property type="project" value="UniProtKB-EC"/>
</dbReference>
<dbReference type="NCBIfam" id="TIGR00420">
    <property type="entry name" value="trmU"/>
    <property type="match status" value="1"/>
</dbReference>
<evidence type="ECO:0000256" key="6">
    <source>
        <dbReference type="ARBA" id="ARBA00022840"/>
    </source>
</evidence>
<dbReference type="Gene3D" id="3.40.50.620">
    <property type="entry name" value="HUPs"/>
    <property type="match status" value="1"/>
</dbReference>
<dbReference type="Gene3D" id="2.30.30.280">
    <property type="entry name" value="Adenine nucleotide alpha hydrolases-like domains"/>
    <property type="match status" value="1"/>
</dbReference>
<evidence type="ECO:0000259" key="10">
    <source>
        <dbReference type="Pfam" id="PF20258"/>
    </source>
</evidence>
<proteinExistence type="predicted"/>
<dbReference type="GO" id="GO:0005524">
    <property type="term" value="F:ATP binding"/>
    <property type="evidence" value="ECO:0007669"/>
    <property type="project" value="UniProtKB-KW"/>
</dbReference>
<dbReference type="InterPro" id="IPR014729">
    <property type="entry name" value="Rossmann-like_a/b/a_fold"/>
</dbReference>
<accession>A0A9D1TQT3</accession>
<evidence type="ECO:0000256" key="2">
    <source>
        <dbReference type="ARBA" id="ARBA00022555"/>
    </source>
</evidence>
<dbReference type="GO" id="GO:0002143">
    <property type="term" value="P:tRNA wobble position uridine thiolation"/>
    <property type="evidence" value="ECO:0007669"/>
    <property type="project" value="TreeGrafter"/>
</dbReference>
<name>A0A9D1TQT3_9BACT</name>
<dbReference type="EC" id="2.8.1.13" evidence="1"/>
<dbReference type="Gene3D" id="2.40.30.10">
    <property type="entry name" value="Translation factors"/>
    <property type="match status" value="1"/>
</dbReference>
<evidence type="ECO:0000256" key="3">
    <source>
        <dbReference type="ARBA" id="ARBA00022679"/>
    </source>
</evidence>
<gene>
    <name evidence="12" type="primary">mnmA</name>
    <name evidence="12" type="ORF">H9894_09815</name>
</gene>